<dbReference type="GeneID" id="39584754"/>
<dbReference type="RefSeq" id="XP_028479903.1">
    <property type="nucleotide sequence ID" value="XM_028616046.1"/>
</dbReference>
<feature type="region of interest" description="Disordered" evidence="1">
    <location>
        <begin position="654"/>
        <end position="726"/>
    </location>
</feature>
<dbReference type="PANTHER" id="PTHR12984:SF3">
    <property type="entry name" value="N-TERMINAL KINASE-LIKE PROTEIN"/>
    <property type="match status" value="1"/>
</dbReference>
<dbReference type="PROSITE" id="PS50011">
    <property type="entry name" value="PROTEIN_KINASE_DOM"/>
    <property type="match status" value="1"/>
</dbReference>
<dbReference type="Gene3D" id="3.30.200.20">
    <property type="entry name" value="Phosphorylase Kinase, domain 1"/>
    <property type="match status" value="1"/>
</dbReference>
<keyword evidence="4" id="KW-1185">Reference proteome</keyword>
<dbReference type="STRING" id="105984.A0A427Y9K2"/>
<evidence type="ECO:0000313" key="3">
    <source>
        <dbReference type="EMBL" id="RSH87695.1"/>
    </source>
</evidence>
<dbReference type="GO" id="GO:0005737">
    <property type="term" value="C:cytoplasm"/>
    <property type="evidence" value="ECO:0007669"/>
    <property type="project" value="TreeGrafter"/>
</dbReference>
<accession>A0A427Y9K2</accession>
<dbReference type="GO" id="GO:0006409">
    <property type="term" value="P:tRNA export from nucleus"/>
    <property type="evidence" value="ECO:0007669"/>
    <property type="project" value="TreeGrafter"/>
</dbReference>
<dbReference type="SUPFAM" id="SSF56112">
    <property type="entry name" value="Protein kinase-like (PK-like)"/>
    <property type="match status" value="1"/>
</dbReference>
<dbReference type="SUPFAM" id="SSF48371">
    <property type="entry name" value="ARM repeat"/>
    <property type="match status" value="1"/>
</dbReference>
<dbReference type="InterPro" id="IPR011009">
    <property type="entry name" value="Kinase-like_dom_sf"/>
</dbReference>
<dbReference type="InterPro" id="IPR051177">
    <property type="entry name" value="CIK-Related_Protein"/>
</dbReference>
<comment type="caution">
    <text evidence="3">The sequence shown here is derived from an EMBL/GenBank/DDBJ whole genome shotgun (WGS) entry which is preliminary data.</text>
</comment>
<name>A0A427Y9K2_9TREE</name>
<feature type="region of interest" description="Disordered" evidence="1">
    <location>
        <begin position="765"/>
        <end position="884"/>
    </location>
</feature>
<dbReference type="Gene3D" id="1.25.10.10">
    <property type="entry name" value="Leucine-rich Repeat Variant"/>
    <property type="match status" value="1"/>
</dbReference>
<dbReference type="InterPro" id="IPR000719">
    <property type="entry name" value="Prot_kinase_dom"/>
</dbReference>
<feature type="compositionally biased region" description="Low complexity" evidence="1">
    <location>
        <begin position="798"/>
        <end position="856"/>
    </location>
</feature>
<dbReference type="Gene3D" id="1.10.510.10">
    <property type="entry name" value="Transferase(Phosphotransferase) domain 1"/>
    <property type="match status" value="1"/>
</dbReference>
<dbReference type="PANTHER" id="PTHR12984">
    <property type="entry name" value="SCY1-RELATED S/T PROTEIN KINASE-LIKE"/>
    <property type="match status" value="1"/>
</dbReference>
<dbReference type="OrthoDB" id="447103at2759"/>
<reference evidence="3 4" key="1">
    <citation type="submission" date="2018-11" db="EMBL/GenBank/DDBJ databases">
        <title>Genome sequence of Apiotrichum porosum DSM 27194.</title>
        <authorList>
            <person name="Aliyu H."/>
            <person name="Gorte O."/>
            <person name="Ochsenreither K."/>
        </authorList>
    </citation>
    <scope>NUCLEOTIDE SEQUENCE [LARGE SCALE GENOMIC DNA]</scope>
    <source>
        <strain evidence="3 4">DSM 27194</strain>
    </source>
</reference>
<dbReference type="Proteomes" id="UP000279236">
    <property type="component" value="Unassembled WGS sequence"/>
</dbReference>
<protein>
    <recommendedName>
        <fullName evidence="2">Protein kinase domain-containing protein</fullName>
    </recommendedName>
</protein>
<feature type="compositionally biased region" description="Polar residues" evidence="1">
    <location>
        <begin position="691"/>
        <end position="708"/>
    </location>
</feature>
<feature type="compositionally biased region" description="Polar residues" evidence="1">
    <location>
        <begin position="659"/>
        <end position="669"/>
    </location>
</feature>
<organism evidence="3 4">
    <name type="scientific">Apiotrichum porosum</name>
    <dbReference type="NCBI Taxonomy" id="105984"/>
    <lineage>
        <taxon>Eukaryota</taxon>
        <taxon>Fungi</taxon>
        <taxon>Dikarya</taxon>
        <taxon>Basidiomycota</taxon>
        <taxon>Agaricomycotina</taxon>
        <taxon>Tremellomycetes</taxon>
        <taxon>Trichosporonales</taxon>
        <taxon>Trichosporonaceae</taxon>
        <taxon>Apiotrichum</taxon>
    </lineage>
</organism>
<proteinExistence type="predicted"/>
<dbReference type="EMBL" id="RSCE01000001">
    <property type="protein sequence ID" value="RSH87695.1"/>
    <property type="molecule type" value="Genomic_DNA"/>
</dbReference>
<dbReference type="GO" id="GO:0004672">
    <property type="term" value="F:protein kinase activity"/>
    <property type="evidence" value="ECO:0007669"/>
    <property type="project" value="InterPro"/>
</dbReference>
<gene>
    <name evidence="3" type="ORF">EHS24_000211</name>
</gene>
<dbReference type="GO" id="GO:0005524">
    <property type="term" value="F:ATP binding"/>
    <property type="evidence" value="ECO:0007669"/>
    <property type="project" value="InterPro"/>
</dbReference>
<evidence type="ECO:0000313" key="4">
    <source>
        <dbReference type="Proteomes" id="UP000279236"/>
    </source>
</evidence>
<dbReference type="AlphaFoldDB" id="A0A427Y9K2"/>
<evidence type="ECO:0000259" key="2">
    <source>
        <dbReference type="PROSITE" id="PS50011"/>
    </source>
</evidence>
<feature type="compositionally biased region" description="Basic and acidic residues" evidence="1">
    <location>
        <begin position="857"/>
        <end position="874"/>
    </location>
</feature>
<evidence type="ECO:0000256" key="1">
    <source>
        <dbReference type="SAM" id="MobiDB-lite"/>
    </source>
</evidence>
<feature type="domain" description="Protein kinase" evidence="2">
    <location>
        <begin position="1"/>
        <end position="311"/>
    </location>
</feature>
<dbReference type="InterPro" id="IPR011989">
    <property type="entry name" value="ARM-like"/>
</dbReference>
<sequence length="884" mass="93861">MNFLKSVTGAVLNSTGVSFPFTIGERIPGIEAGSSIWEVREGVKKDDGTPVTLFIFDSTLGPFQPGNKDRKTLLQIAKNSLKKLRTIRHPDVIKYIDSVETETHVYIATEPVRPLQGVLRDWGTGGALTGSAGAKGKAGKEAWMGWGMKSVSTALAFLNSPPLSLHHAYLTPSAVFITPSMEWRLAGFDLLTGRDDQSGVLWGLGGVAPGGAGDYSSPEVKKGGWNVLRDTDPAQEDTYLLAMFLFVLFNPEKPLPNFSAAPTPASAGQLPKRLFPLWKRMLNPNAKTRLSTINFVAEVVQTGFWNDNPLVQLVDGLDGFELRSDGEKNALLRTIKDAAEGGSLPEPFLVHRVLPSLLHSLSLPNAPSALMLPLVLALGRQVPPSTYGKVILDPVVKLYASPDRGTRMALLDGLDEYADKLDSRTTVDRVWPNLITGFADTVPVIREATIKAVFPLAGKLSDRILNNDLLRLLAKMQTDQEASIRTNTCILLGRLAPMLGPNTKKKVLVPAFARSLKDPFVHARVAALMALMATVDCFDRDDLAARVIPNMAFALVDKEKVVRDQAFKAMAMFMKRLEEYATTLPTTMIREDSPNALGSGYTNGNGAAGAPASGGGTALVSSAAGAAGSLAGWAFSSLSKQLATTEANSTMTAAPAQVQALTPSANTPDTSRRPSADSVTASFSRPAPSPLVSSFGQSSSGGARTSASKPAAHGMKLGGGPKKTQHSAFADIADEVAGEWDDDDEVANAWGNDDLMDVNADNDDWTAFESAPAPEIAVPPPQSYYVTPAPKPTPKAAPAPKVHAPTPVKVKPTPTTTAPAPTPAAAAAPSSVASPRSSISESSKPASPAPPSLASMSKEEKDKEMARRREERKARIAAMKKGKA</sequence>
<dbReference type="InterPro" id="IPR016024">
    <property type="entry name" value="ARM-type_fold"/>
</dbReference>